<feature type="domain" description="Polysaccharide lyase 14" evidence="1">
    <location>
        <begin position="91"/>
        <end position="276"/>
    </location>
</feature>
<keyword evidence="3" id="KW-1185">Reference proteome</keyword>
<dbReference type="Pfam" id="PF21294">
    <property type="entry name" value="Polysacc_lyase_14"/>
    <property type="match status" value="1"/>
</dbReference>
<evidence type="ECO:0000259" key="1">
    <source>
        <dbReference type="Pfam" id="PF21294"/>
    </source>
</evidence>
<evidence type="ECO:0000313" key="2">
    <source>
        <dbReference type="EMBL" id="QCX00978.1"/>
    </source>
</evidence>
<dbReference type="Proteomes" id="UP000310017">
    <property type="component" value="Chromosome"/>
</dbReference>
<proteinExistence type="predicted"/>
<gene>
    <name evidence="2" type="ORF">FGM00_12965</name>
</gene>
<dbReference type="KEGG" id="asag:FGM00_12965"/>
<evidence type="ECO:0000313" key="3">
    <source>
        <dbReference type="Proteomes" id="UP000310017"/>
    </source>
</evidence>
<dbReference type="Gene3D" id="2.60.120.200">
    <property type="match status" value="1"/>
</dbReference>
<protein>
    <recommendedName>
        <fullName evidence="1">Polysaccharide lyase 14 domain-containing protein</fullName>
    </recommendedName>
</protein>
<dbReference type="AlphaFoldDB" id="A0A5B7SVC2"/>
<dbReference type="RefSeq" id="WP_138853321.1">
    <property type="nucleotide sequence ID" value="NZ_CP040710.1"/>
</dbReference>
<dbReference type="OrthoDB" id="1329056at2"/>
<accession>A0A5B7SVC2</accession>
<name>A0A5B7SVC2_9FLAO</name>
<dbReference type="PROSITE" id="PS51257">
    <property type="entry name" value="PROKAR_LIPOPROTEIN"/>
    <property type="match status" value="1"/>
</dbReference>
<sequence>MKSMTIKIRPGFLKLLFVSLIFIYSCDREAGVDDLEIQQEVLEQTKSTSSVSSGKGNETIVLKGGIESPNNAGNCYPKRTQPEVIMSGINETSYKMKFQIKFDRYFDFDRGGKLGYGMFTGDGPGGCRGDDAKNNKGGSFRVMWRGLGEGPNPNKCVVDNDKLITGEFFPYIYHKNMTDRCGEDFGKKYSIVRNKWYTIVMEFKSNTGSNANGVAKLSIGPSGSNNFTVVLDKRNMVWSTNPSKNFVNVIKHNFFRGGAGASWASHVDGRIYIRNVQLGI</sequence>
<reference evidence="2 3" key="1">
    <citation type="submission" date="2019-05" db="EMBL/GenBank/DDBJ databases">
        <title>Genome sequencing of F202Z8.</title>
        <authorList>
            <person name="Kwon Y.M."/>
        </authorList>
    </citation>
    <scope>NUCLEOTIDE SEQUENCE [LARGE SCALE GENOMIC DNA]</scope>
    <source>
        <strain evidence="2 3">F202Z8</strain>
    </source>
</reference>
<dbReference type="EMBL" id="CP040710">
    <property type="protein sequence ID" value="QCX00978.1"/>
    <property type="molecule type" value="Genomic_DNA"/>
</dbReference>
<organism evidence="2 3">
    <name type="scientific">Aggregatimonas sangjinii</name>
    <dbReference type="NCBI Taxonomy" id="2583587"/>
    <lineage>
        <taxon>Bacteria</taxon>
        <taxon>Pseudomonadati</taxon>
        <taxon>Bacteroidota</taxon>
        <taxon>Flavobacteriia</taxon>
        <taxon>Flavobacteriales</taxon>
        <taxon>Flavobacteriaceae</taxon>
        <taxon>Aggregatimonas</taxon>
    </lineage>
</organism>
<dbReference type="PANTHER" id="PTHR40124">
    <property type="match status" value="1"/>
</dbReference>
<dbReference type="InterPro" id="IPR048958">
    <property type="entry name" value="Polysacc_lyase_14"/>
</dbReference>
<dbReference type="PANTHER" id="PTHR40124:SF1">
    <property type="entry name" value="DISAGGREGATASE RELATED REPEAT PROTEIN"/>
    <property type="match status" value="1"/>
</dbReference>